<dbReference type="GO" id="GO:0043386">
    <property type="term" value="P:mycotoxin biosynthetic process"/>
    <property type="evidence" value="ECO:0007669"/>
    <property type="project" value="UniProtKB-ARBA"/>
</dbReference>
<dbReference type="SUPFAM" id="SSF48264">
    <property type="entry name" value="Cytochrome P450"/>
    <property type="match status" value="1"/>
</dbReference>
<keyword evidence="3 6" id="KW-0479">Metal-binding</keyword>
<keyword evidence="8" id="KW-0812">Transmembrane</keyword>
<dbReference type="PANTHER" id="PTHR24305">
    <property type="entry name" value="CYTOCHROME P450"/>
    <property type="match status" value="1"/>
</dbReference>
<dbReference type="PROSITE" id="PS00086">
    <property type="entry name" value="CYTOCHROME_P450"/>
    <property type="match status" value="1"/>
</dbReference>
<dbReference type="FunFam" id="1.10.630.10:FF:000115">
    <property type="entry name" value="Cytochrome P450 monooxygenase, putative"/>
    <property type="match status" value="1"/>
</dbReference>
<dbReference type="CDD" id="cd11059">
    <property type="entry name" value="CYP_fungal"/>
    <property type="match status" value="1"/>
</dbReference>
<dbReference type="GO" id="GO:0005506">
    <property type="term" value="F:iron ion binding"/>
    <property type="evidence" value="ECO:0007669"/>
    <property type="project" value="InterPro"/>
</dbReference>
<feature type="transmembrane region" description="Helical" evidence="8">
    <location>
        <begin position="7"/>
        <end position="27"/>
    </location>
</feature>
<sequence>ISIRTMVTSVASLAALLVVTVLIYKGLIYPAVISPLAKIPNAHWSVPISPAWMLWRRFRMQNNRTIQAAHEKYGPIVRLGPSEISVNCVDGGIKSVYTGGFEKHEWYPRVFGSLGTVSMFTMIGAKPHSTRKRMLSNIYSKSTLQTSPHLRVVSNAVIYDRLLPILQETVDSNKPIDVHDLNQGLTMDFVSCYLFGLQNGTNHLRDHAFRKHWLHMYLCRKPFEFYHQETPNLIRWMKCMGLRLIPKYCDVANDMLDAWALDLCGKAAQSLASTDPSVEPIVYKQLKQSLDKQAAKEGGPKTDPVEQQNDIACEMYDQLTAGFETSAVGLTYLLWELSKHPEIQEKLHEELMSLDPPIQFPKSAELPSAKAIDGLPLLEAIVTETLRLHAPIPGIQPRVTPSPSCSLGGYDNIPANTRVNAQAYSLHRNPEVFPDPETWQPKRWLKEENSVADLEERRRWFWAFGSGGRMCVGSNLALQGQLESCYLMKKLVLIVPPETKLVTAAIYSNFRTMVVNDDDIEEIDAYTVHPRAGKLMLKFLFV</sequence>
<dbReference type="Gene3D" id="1.10.630.10">
    <property type="entry name" value="Cytochrome P450"/>
    <property type="match status" value="1"/>
</dbReference>
<evidence type="ECO:0000313" key="9">
    <source>
        <dbReference type="EMBL" id="KAJ5085955.1"/>
    </source>
</evidence>
<dbReference type="PANTHER" id="PTHR24305:SF166">
    <property type="entry name" value="CYTOCHROME P450 12A4, MITOCHONDRIAL-RELATED"/>
    <property type="match status" value="1"/>
</dbReference>
<evidence type="ECO:0000256" key="8">
    <source>
        <dbReference type="SAM" id="Phobius"/>
    </source>
</evidence>
<keyword evidence="8" id="KW-0472">Membrane</keyword>
<evidence type="ECO:0008006" key="11">
    <source>
        <dbReference type="Google" id="ProtNLM"/>
    </source>
</evidence>
<feature type="non-terminal residue" evidence="9">
    <location>
        <position position="1"/>
    </location>
</feature>
<keyword evidence="5 6" id="KW-0408">Iron</keyword>
<dbReference type="EMBL" id="JAPQKI010000010">
    <property type="protein sequence ID" value="KAJ5085955.1"/>
    <property type="molecule type" value="Genomic_DNA"/>
</dbReference>
<reference evidence="9" key="1">
    <citation type="submission" date="2022-11" db="EMBL/GenBank/DDBJ databases">
        <authorList>
            <person name="Petersen C."/>
        </authorList>
    </citation>
    <scope>NUCLEOTIDE SEQUENCE</scope>
    <source>
        <strain evidence="9">IBT 30761</strain>
    </source>
</reference>
<proteinExistence type="inferred from homology"/>
<reference evidence="9" key="2">
    <citation type="journal article" date="2023" name="IMA Fungus">
        <title>Comparative genomic study of the Penicillium genus elucidates a diverse pangenome and 15 lateral gene transfer events.</title>
        <authorList>
            <person name="Petersen C."/>
            <person name="Sorensen T."/>
            <person name="Nielsen M.R."/>
            <person name="Sondergaard T.E."/>
            <person name="Sorensen J.L."/>
            <person name="Fitzpatrick D.A."/>
            <person name="Frisvad J.C."/>
            <person name="Nielsen K.L."/>
        </authorList>
    </citation>
    <scope>NUCLEOTIDE SEQUENCE</scope>
    <source>
        <strain evidence="9">IBT 30761</strain>
    </source>
</reference>
<gene>
    <name evidence="9" type="ORF">N7532_010726</name>
</gene>
<dbReference type="InterPro" id="IPR050121">
    <property type="entry name" value="Cytochrome_P450_monoxygenase"/>
</dbReference>
<dbReference type="PRINTS" id="PR00463">
    <property type="entry name" value="EP450I"/>
</dbReference>
<protein>
    <recommendedName>
        <fullName evidence="11">Cytochrome P450 monooxygenase</fullName>
    </recommendedName>
</protein>
<evidence type="ECO:0000256" key="1">
    <source>
        <dbReference type="ARBA" id="ARBA00001971"/>
    </source>
</evidence>
<dbReference type="GeneID" id="81362196"/>
<name>A0A9W9EQE2_9EURO</name>
<dbReference type="Pfam" id="PF00067">
    <property type="entry name" value="p450"/>
    <property type="match status" value="1"/>
</dbReference>
<evidence type="ECO:0000256" key="5">
    <source>
        <dbReference type="ARBA" id="ARBA00023004"/>
    </source>
</evidence>
<comment type="caution">
    <text evidence="9">The sequence shown here is derived from an EMBL/GenBank/DDBJ whole genome shotgun (WGS) entry which is preliminary data.</text>
</comment>
<keyword evidence="6 7" id="KW-0349">Heme</keyword>
<feature type="binding site" description="axial binding residue" evidence="6">
    <location>
        <position position="471"/>
    </location>
    <ligand>
        <name>heme</name>
        <dbReference type="ChEBI" id="CHEBI:30413"/>
    </ligand>
    <ligandPart>
        <name>Fe</name>
        <dbReference type="ChEBI" id="CHEBI:18248"/>
    </ligandPart>
</feature>
<dbReference type="AlphaFoldDB" id="A0A9W9EQE2"/>
<dbReference type="GO" id="GO:0016705">
    <property type="term" value="F:oxidoreductase activity, acting on paired donors, with incorporation or reduction of molecular oxygen"/>
    <property type="evidence" value="ECO:0007669"/>
    <property type="project" value="InterPro"/>
</dbReference>
<comment type="cofactor">
    <cofactor evidence="1 6">
        <name>heme</name>
        <dbReference type="ChEBI" id="CHEBI:30413"/>
    </cofactor>
</comment>
<evidence type="ECO:0000313" key="10">
    <source>
        <dbReference type="Proteomes" id="UP001149074"/>
    </source>
</evidence>
<keyword evidence="4 7" id="KW-0560">Oxidoreductase</keyword>
<organism evidence="9 10">
    <name type="scientific">Penicillium argentinense</name>
    <dbReference type="NCBI Taxonomy" id="1131581"/>
    <lineage>
        <taxon>Eukaryota</taxon>
        <taxon>Fungi</taxon>
        <taxon>Dikarya</taxon>
        <taxon>Ascomycota</taxon>
        <taxon>Pezizomycotina</taxon>
        <taxon>Eurotiomycetes</taxon>
        <taxon>Eurotiomycetidae</taxon>
        <taxon>Eurotiales</taxon>
        <taxon>Aspergillaceae</taxon>
        <taxon>Penicillium</taxon>
    </lineage>
</organism>
<evidence type="ECO:0000256" key="2">
    <source>
        <dbReference type="ARBA" id="ARBA00010617"/>
    </source>
</evidence>
<evidence type="ECO:0000256" key="4">
    <source>
        <dbReference type="ARBA" id="ARBA00023002"/>
    </source>
</evidence>
<evidence type="ECO:0000256" key="6">
    <source>
        <dbReference type="PIRSR" id="PIRSR602401-1"/>
    </source>
</evidence>
<keyword evidence="10" id="KW-1185">Reference proteome</keyword>
<dbReference type="GO" id="GO:0020037">
    <property type="term" value="F:heme binding"/>
    <property type="evidence" value="ECO:0007669"/>
    <property type="project" value="InterPro"/>
</dbReference>
<dbReference type="GO" id="GO:0004497">
    <property type="term" value="F:monooxygenase activity"/>
    <property type="evidence" value="ECO:0007669"/>
    <property type="project" value="UniProtKB-KW"/>
</dbReference>
<dbReference type="InterPro" id="IPR036396">
    <property type="entry name" value="Cyt_P450_sf"/>
</dbReference>
<dbReference type="InterPro" id="IPR002401">
    <property type="entry name" value="Cyt_P450_E_grp-I"/>
</dbReference>
<dbReference type="InterPro" id="IPR017972">
    <property type="entry name" value="Cyt_P450_CS"/>
</dbReference>
<comment type="similarity">
    <text evidence="2 7">Belongs to the cytochrome P450 family.</text>
</comment>
<keyword evidence="7" id="KW-0503">Monooxygenase</keyword>
<dbReference type="OrthoDB" id="1470350at2759"/>
<accession>A0A9W9EQE2</accession>
<evidence type="ECO:0000256" key="3">
    <source>
        <dbReference type="ARBA" id="ARBA00022723"/>
    </source>
</evidence>
<keyword evidence="8" id="KW-1133">Transmembrane helix</keyword>
<dbReference type="InterPro" id="IPR001128">
    <property type="entry name" value="Cyt_P450"/>
</dbReference>
<dbReference type="RefSeq" id="XP_056470633.1">
    <property type="nucleotide sequence ID" value="XM_056623217.1"/>
</dbReference>
<dbReference type="PRINTS" id="PR00385">
    <property type="entry name" value="P450"/>
</dbReference>
<evidence type="ECO:0000256" key="7">
    <source>
        <dbReference type="RuleBase" id="RU000461"/>
    </source>
</evidence>
<dbReference type="Proteomes" id="UP001149074">
    <property type="component" value="Unassembled WGS sequence"/>
</dbReference>